<evidence type="ECO:0000313" key="4">
    <source>
        <dbReference type="Proteomes" id="UP000219573"/>
    </source>
</evidence>
<reference evidence="4" key="1">
    <citation type="submission" date="2017-09" db="EMBL/GenBank/DDBJ databases">
        <authorList>
            <person name="Varghese N."/>
            <person name="Submissions S."/>
        </authorList>
    </citation>
    <scope>NUCLEOTIDE SEQUENCE [LARGE SCALE GENOMIC DNA]</scope>
    <source>
        <strain evidence="4">MSL47</strain>
    </source>
</reference>
<dbReference type="InterPro" id="IPR003148">
    <property type="entry name" value="RCK_N"/>
</dbReference>
<evidence type="ECO:0000259" key="1">
    <source>
        <dbReference type="PROSITE" id="PS51201"/>
    </source>
</evidence>
<dbReference type="GO" id="GO:0006813">
    <property type="term" value="P:potassium ion transport"/>
    <property type="evidence" value="ECO:0007669"/>
    <property type="project" value="InterPro"/>
</dbReference>
<dbReference type="AlphaFoldDB" id="A0A285GXX7"/>
<protein>
    <submittedName>
        <fullName evidence="3">Trk system potassium uptake protein TrkA</fullName>
    </submittedName>
</protein>
<dbReference type="Pfam" id="PF02254">
    <property type="entry name" value="TrkA_N"/>
    <property type="match status" value="1"/>
</dbReference>
<feature type="domain" description="RCK C-terminal" evidence="2">
    <location>
        <begin position="134"/>
        <end position="215"/>
    </location>
</feature>
<dbReference type="InterPro" id="IPR036721">
    <property type="entry name" value="RCK_C_sf"/>
</dbReference>
<sequence>MKQFMVVGLGRFGSSVATTLASKGYDVLVVDSDADKVQEISGLVTHAVQADATDEDALKTLGVNNFDIAIVSIGTNIHANILATLILKEQGVKYVVVKAQDTLHGKLLTKVGADKIVYPERDMGVRVANNLVSANVLDYIELAPGYSIAEVVASDKLSGKSLAETDIRGKFGVNVIAIKNEHKVNVSPEATDAIEPGDILVVMGHEDGLRLLKEY</sequence>
<dbReference type="GO" id="GO:0008324">
    <property type="term" value="F:monoatomic cation transmembrane transporter activity"/>
    <property type="evidence" value="ECO:0007669"/>
    <property type="project" value="InterPro"/>
</dbReference>
<proteinExistence type="predicted"/>
<dbReference type="PANTHER" id="PTHR43833:SF7">
    <property type="entry name" value="KTR SYSTEM POTASSIUM UPTAKE PROTEIN C"/>
    <property type="match status" value="1"/>
</dbReference>
<gene>
    <name evidence="3" type="ORF">SAMN06265827_110124</name>
</gene>
<keyword evidence="4" id="KW-1185">Reference proteome</keyword>
<dbReference type="SUPFAM" id="SSF51735">
    <property type="entry name" value="NAD(P)-binding Rossmann-fold domains"/>
    <property type="match status" value="1"/>
</dbReference>
<dbReference type="InterPro" id="IPR036291">
    <property type="entry name" value="NAD(P)-bd_dom_sf"/>
</dbReference>
<dbReference type="EMBL" id="OBDZ01000010">
    <property type="protein sequence ID" value="SNY27111.1"/>
    <property type="molecule type" value="Genomic_DNA"/>
</dbReference>
<dbReference type="OrthoDB" id="9776294at2"/>
<dbReference type="InterPro" id="IPR050721">
    <property type="entry name" value="Trk_Ktr_HKT_K-transport"/>
</dbReference>
<dbReference type="PROSITE" id="PS51201">
    <property type="entry name" value="RCK_N"/>
    <property type="match status" value="1"/>
</dbReference>
<organism evidence="3 4">
    <name type="scientific">Orenia metallireducens</name>
    <dbReference type="NCBI Taxonomy" id="1413210"/>
    <lineage>
        <taxon>Bacteria</taxon>
        <taxon>Bacillati</taxon>
        <taxon>Bacillota</taxon>
        <taxon>Clostridia</taxon>
        <taxon>Halanaerobiales</taxon>
        <taxon>Halobacteroidaceae</taxon>
        <taxon>Orenia</taxon>
    </lineage>
</organism>
<feature type="domain" description="RCK N-terminal" evidence="1">
    <location>
        <begin position="1"/>
        <end position="117"/>
    </location>
</feature>
<dbReference type="STRING" id="1413210.U472_02870"/>
<dbReference type="RefSeq" id="WP_097017677.1">
    <property type="nucleotide sequence ID" value="NZ_OBDZ01000010.1"/>
</dbReference>
<dbReference type="PROSITE" id="PS51202">
    <property type="entry name" value="RCK_C"/>
    <property type="match status" value="1"/>
</dbReference>
<dbReference type="SUPFAM" id="SSF116726">
    <property type="entry name" value="TrkA C-terminal domain-like"/>
    <property type="match status" value="1"/>
</dbReference>
<name>A0A285GXX7_9FIRM</name>
<dbReference type="Pfam" id="PF02080">
    <property type="entry name" value="TrkA_C"/>
    <property type="match status" value="1"/>
</dbReference>
<dbReference type="InterPro" id="IPR006037">
    <property type="entry name" value="RCK_C"/>
</dbReference>
<evidence type="ECO:0000259" key="2">
    <source>
        <dbReference type="PROSITE" id="PS51202"/>
    </source>
</evidence>
<dbReference type="PANTHER" id="PTHR43833">
    <property type="entry name" value="POTASSIUM CHANNEL PROTEIN 2-RELATED-RELATED"/>
    <property type="match status" value="1"/>
</dbReference>
<dbReference type="Proteomes" id="UP000219573">
    <property type="component" value="Unassembled WGS sequence"/>
</dbReference>
<dbReference type="Gene3D" id="3.30.70.1450">
    <property type="entry name" value="Regulator of K+ conductance, C-terminal domain"/>
    <property type="match status" value="1"/>
</dbReference>
<accession>A0A285GXX7</accession>
<dbReference type="Gene3D" id="3.40.50.720">
    <property type="entry name" value="NAD(P)-binding Rossmann-like Domain"/>
    <property type="match status" value="1"/>
</dbReference>
<evidence type="ECO:0000313" key="3">
    <source>
        <dbReference type="EMBL" id="SNY27111.1"/>
    </source>
</evidence>